<dbReference type="AlphaFoldDB" id="A0A7C3RIV9"/>
<dbReference type="InterPro" id="IPR013431">
    <property type="entry name" value="Delta_60_rpt"/>
</dbReference>
<dbReference type="PANTHER" id="PTHR42754">
    <property type="entry name" value="ENDOGLUCANASE"/>
    <property type="match status" value="1"/>
</dbReference>
<sequence length="381" mass="42362">MKRFLIFFLTFFSLFVISFSQEKEMLDFGQSVYGGEKSEKGYGIVKSKDGYILVGETSSFGSGGKDVYILKIDRKGEKVWEKFYGGSKDDYAYSINEAEDGYLVVGGTRSLGAGNSDVYVLKIDENGDLLWQKTFGGKGFEEGWRVTKDSDGNFVIVGRTNSFGKGQYDLYLLKIDGKGNKLWEKAFGDKMSEYGYGVVSDKDGYVAVGISNSFSESQDIYVIKVDKKGNLIWDKVFGGKGFDYAYSITSCRDGYMIVGNSNSFSDNPDLYVIKIDKDGNKIWEKTYGGKGYETGFLIMPSKDEKGYLIVGGSNSKGAGNSDVYVVKINEDGDLIWEKFFGGADLDEGWGAIYDLDYVVIVGRSESFSTANSEMYVVKFRE</sequence>
<proteinExistence type="predicted"/>
<dbReference type="PANTHER" id="PTHR42754:SF1">
    <property type="entry name" value="LIPOPROTEIN"/>
    <property type="match status" value="1"/>
</dbReference>
<accession>A0A7C3RIV9</accession>
<dbReference type="SUPFAM" id="SSF101898">
    <property type="entry name" value="NHL repeat"/>
    <property type="match status" value="1"/>
</dbReference>
<dbReference type="InterPro" id="IPR015943">
    <property type="entry name" value="WD40/YVTN_repeat-like_dom_sf"/>
</dbReference>
<protein>
    <submittedName>
        <fullName evidence="1">Uncharacterized protein</fullName>
    </submittedName>
</protein>
<organism evidence="1">
    <name type="scientific">Dictyoglomus thermophilum</name>
    <dbReference type="NCBI Taxonomy" id="14"/>
    <lineage>
        <taxon>Bacteria</taxon>
        <taxon>Pseudomonadati</taxon>
        <taxon>Dictyoglomota</taxon>
        <taxon>Dictyoglomia</taxon>
        <taxon>Dictyoglomales</taxon>
        <taxon>Dictyoglomaceae</taxon>
        <taxon>Dictyoglomus</taxon>
    </lineage>
</organism>
<gene>
    <name evidence="1" type="ORF">ENW00_00630</name>
</gene>
<reference evidence="1" key="1">
    <citation type="journal article" date="2020" name="mSystems">
        <title>Genome- and Community-Level Interaction Insights into Carbon Utilization and Element Cycling Functions of Hydrothermarchaeota in Hydrothermal Sediment.</title>
        <authorList>
            <person name="Zhou Z."/>
            <person name="Liu Y."/>
            <person name="Xu W."/>
            <person name="Pan J."/>
            <person name="Luo Z.H."/>
            <person name="Li M."/>
        </authorList>
    </citation>
    <scope>NUCLEOTIDE SEQUENCE [LARGE SCALE GENOMIC DNA]</scope>
    <source>
        <strain evidence="1">SpSt-81</strain>
    </source>
</reference>
<dbReference type="Gene3D" id="2.130.10.10">
    <property type="entry name" value="YVTN repeat-like/Quinoprotein amine dehydrogenase"/>
    <property type="match status" value="1"/>
</dbReference>
<dbReference type="EMBL" id="DTIN01000008">
    <property type="protein sequence ID" value="HFX12659.1"/>
    <property type="molecule type" value="Genomic_DNA"/>
</dbReference>
<comment type="caution">
    <text evidence="1">The sequence shown here is derived from an EMBL/GenBank/DDBJ whole genome shotgun (WGS) entry which is preliminary data.</text>
</comment>
<name>A0A7C3RIV9_DICTH</name>
<dbReference type="Pfam" id="PF17164">
    <property type="entry name" value="DUF5122"/>
    <property type="match status" value="2"/>
</dbReference>
<evidence type="ECO:0000313" key="1">
    <source>
        <dbReference type="EMBL" id="HFX12659.1"/>
    </source>
</evidence>